<feature type="region of interest" description="Disordered" evidence="1">
    <location>
        <begin position="226"/>
        <end position="264"/>
    </location>
</feature>
<feature type="compositionally biased region" description="Acidic residues" evidence="1">
    <location>
        <begin position="308"/>
        <end position="328"/>
    </location>
</feature>
<feature type="compositionally biased region" description="Basic and acidic residues" evidence="1">
    <location>
        <begin position="1426"/>
        <end position="1444"/>
    </location>
</feature>
<feature type="region of interest" description="Disordered" evidence="1">
    <location>
        <begin position="713"/>
        <end position="1004"/>
    </location>
</feature>
<accession>A0A067T0E4</accession>
<feature type="compositionally biased region" description="Basic and acidic residues" evidence="1">
    <location>
        <begin position="1452"/>
        <end position="1474"/>
    </location>
</feature>
<feature type="region of interest" description="Disordered" evidence="1">
    <location>
        <begin position="1607"/>
        <end position="1660"/>
    </location>
</feature>
<organism evidence="2 3">
    <name type="scientific">Galerina marginata (strain CBS 339.88)</name>
    <dbReference type="NCBI Taxonomy" id="685588"/>
    <lineage>
        <taxon>Eukaryota</taxon>
        <taxon>Fungi</taxon>
        <taxon>Dikarya</taxon>
        <taxon>Basidiomycota</taxon>
        <taxon>Agaricomycotina</taxon>
        <taxon>Agaricomycetes</taxon>
        <taxon>Agaricomycetidae</taxon>
        <taxon>Agaricales</taxon>
        <taxon>Agaricineae</taxon>
        <taxon>Strophariaceae</taxon>
        <taxon>Galerina</taxon>
    </lineage>
</organism>
<feature type="compositionally biased region" description="Gly residues" evidence="1">
    <location>
        <begin position="1140"/>
        <end position="1151"/>
    </location>
</feature>
<feature type="compositionally biased region" description="Polar residues" evidence="1">
    <location>
        <begin position="1996"/>
        <end position="2012"/>
    </location>
</feature>
<feature type="compositionally biased region" description="Basic and acidic residues" evidence="1">
    <location>
        <begin position="1827"/>
        <end position="1839"/>
    </location>
</feature>
<feature type="compositionally biased region" description="Low complexity" evidence="1">
    <location>
        <begin position="720"/>
        <end position="731"/>
    </location>
</feature>
<feature type="compositionally biased region" description="Basic and acidic residues" evidence="1">
    <location>
        <begin position="740"/>
        <end position="750"/>
    </location>
</feature>
<feature type="compositionally biased region" description="Basic and acidic residues" evidence="1">
    <location>
        <begin position="790"/>
        <end position="800"/>
    </location>
</feature>
<feature type="compositionally biased region" description="Low complexity" evidence="1">
    <location>
        <begin position="752"/>
        <end position="762"/>
    </location>
</feature>
<feature type="region of interest" description="Disordered" evidence="1">
    <location>
        <begin position="1926"/>
        <end position="2017"/>
    </location>
</feature>
<reference evidence="3" key="1">
    <citation type="journal article" date="2014" name="Proc. Natl. Acad. Sci. U.S.A.">
        <title>Extensive sampling of basidiomycete genomes demonstrates inadequacy of the white-rot/brown-rot paradigm for wood decay fungi.</title>
        <authorList>
            <person name="Riley R."/>
            <person name="Salamov A.A."/>
            <person name="Brown D.W."/>
            <person name="Nagy L.G."/>
            <person name="Floudas D."/>
            <person name="Held B.W."/>
            <person name="Levasseur A."/>
            <person name="Lombard V."/>
            <person name="Morin E."/>
            <person name="Otillar R."/>
            <person name="Lindquist E.A."/>
            <person name="Sun H."/>
            <person name="LaButti K.M."/>
            <person name="Schmutz J."/>
            <person name="Jabbour D."/>
            <person name="Luo H."/>
            <person name="Baker S.E."/>
            <person name="Pisabarro A.G."/>
            <person name="Walton J.D."/>
            <person name="Blanchette R.A."/>
            <person name="Henrissat B."/>
            <person name="Martin F."/>
            <person name="Cullen D."/>
            <person name="Hibbett D.S."/>
            <person name="Grigoriev I.V."/>
        </authorList>
    </citation>
    <scope>NUCLEOTIDE SEQUENCE [LARGE SCALE GENOMIC DNA]</scope>
    <source>
        <strain evidence="3">CBS 339.88</strain>
    </source>
</reference>
<feature type="compositionally biased region" description="Basic and acidic residues" evidence="1">
    <location>
        <begin position="1506"/>
        <end position="1519"/>
    </location>
</feature>
<feature type="compositionally biased region" description="Low complexity" evidence="1">
    <location>
        <begin position="1363"/>
        <end position="1374"/>
    </location>
</feature>
<feature type="compositionally biased region" description="Low complexity" evidence="1">
    <location>
        <begin position="2237"/>
        <end position="2250"/>
    </location>
</feature>
<dbReference type="STRING" id="685588.A0A067T0E4"/>
<feature type="region of interest" description="Disordered" evidence="1">
    <location>
        <begin position="283"/>
        <end position="377"/>
    </location>
</feature>
<feature type="compositionally biased region" description="Basic and acidic residues" evidence="1">
    <location>
        <begin position="763"/>
        <end position="773"/>
    </location>
</feature>
<dbReference type="EMBL" id="KL142389">
    <property type="protein sequence ID" value="KDR72453.1"/>
    <property type="molecule type" value="Genomic_DNA"/>
</dbReference>
<name>A0A067T0E4_GALM3</name>
<feature type="region of interest" description="Disordered" evidence="1">
    <location>
        <begin position="1554"/>
        <end position="1589"/>
    </location>
</feature>
<dbReference type="OrthoDB" id="3225203at2759"/>
<dbReference type="PANTHER" id="PTHR48176:SF1">
    <property type="entry name" value="DDRGK DOMAIN-CONTAINING PROTEIN 1"/>
    <property type="match status" value="1"/>
</dbReference>
<evidence type="ECO:0000313" key="3">
    <source>
        <dbReference type="Proteomes" id="UP000027222"/>
    </source>
</evidence>
<feature type="region of interest" description="Disordered" evidence="1">
    <location>
        <begin position="501"/>
        <end position="526"/>
    </location>
</feature>
<feature type="compositionally biased region" description="Polar residues" evidence="1">
    <location>
        <begin position="1631"/>
        <end position="1640"/>
    </location>
</feature>
<evidence type="ECO:0000256" key="1">
    <source>
        <dbReference type="SAM" id="MobiDB-lite"/>
    </source>
</evidence>
<feature type="compositionally biased region" description="Low complexity" evidence="1">
    <location>
        <begin position="1963"/>
        <end position="1976"/>
    </location>
</feature>
<evidence type="ECO:0008006" key="4">
    <source>
        <dbReference type="Google" id="ProtNLM"/>
    </source>
</evidence>
<feature type="compositionally biased region" description="Basic and acidic residues" evidence="1">
    <location>
        <begin position="2119"/>
        <end position="2131"/>
    </location>
</feature>
<feature type="compositionally biased region" description="Basic and acidic residues" evidence="1">
    <location>
        <begin position="1152"/>
        <end position="1201"/>
    </location>
</feature>
<feature type="compositionally biased region" description="Basic and acidic residues" evidence="1">
    <location>
        <begin position="817"/>
        <end position="870"/>
    </location>
</feature>
<dbReference type="GO" id="GO:0044389">
    <property type="term" value="F:ubiquitin-like protein ligase binding"/>
    <property type="evidence" value="ECO:0007669"/>
    <property type="project" value="TreeGrafter"/>
</dbReference>
<protein>
    <recommendedName>
        <fullName evidence="4">PH domain-containing protein</fullName>
    </recommendedName>
</protein>
<feature type="region of interest" description="Disordered" evidence="1">
    <location>
        <begin position="1095"/>
        <end position="1114"/>
    </location>
</feature>
<evidence type="ECO:0000313" key="2">
    <source>
        <dbReference type="EMBL" id="KDR72453.1"/>
    </source>
</evidence>
<keyword evidence="3" id="KW-1185">Reference proteome</keyword>
<dbReference type="PANTHER" id="PTHR48176">
    <property type="entry name" value="DDRGK DOMAIN-CONTAINING PROTEIN 1"/>
    <property type="match status" value="1"/>
</dbReference>
<dbReference type="InterPro" id="IPR050899">
    <property type="entry name" value="DDRGK_domain-containing"/>
</dbReference>
<feature type="compositionally biased region" description="Polar residues" evidence="1">
    <location>
        <begin position="2201"/>
        <end position="2224"/>
    </location>
</feature>
<dbReference type="HOGENOM" id="CLU_001168_0_0_1"/>
<proteinExistence type="predicted"/>
<feature type="compositionally biased region" description="Gly residues" evidence="1">
    <location>
        <begin position="247"/>
        <end position="264"/>
    </location>
</feature>
<feature type="region of interest" description="Disordered" evidence="1">
    <location>
        <begin position="2104"/>
        <end position="2148"/>
    </location>
</feature>
<feature type="region of interest" description="Disordered" evidence="1">
    <location>
        <begin position="1827"/>
        <end position="1853"/>
    </location>
</feature>
<feature type="compositionally biased region" description="Low complexity" evidence="1">
    <location>
        <begin position="2134"/>
        <end position="2147"/>
    </location>
</feature>
<sequence>MCVSASVFGFCGVPALLPNDSFSVTVFALGGLRRYRGTGASADDWIWTDWFRSGILIETGDYRDFPPLSGIRLTLTVSTLLSSTDIKTRLKTRSKKIDCIPPNRIPPRRQLKIRLRAVRRATCTVSSKDFPHHSRLPTRNVTFICLATTFPYDQWFLTHIDPTWKIRHLKQIILAKCLSLPFDPRKVAREAAGVRPPSPITFAPDESHRPASPIKFASVLEVRKKRSAGGGGGGGGGGQGLREDGIEGGAAGAGGGAGSSTGAGAGAGAVAVTATAATAASTSVHDAHAHVHAARAEEDGPATHEDAAPGEEGYEEDDEWDEEDDSDDHDLGGGSSSRPMGGRVGAGGFGGRVELPGPPVPPLGSLAIPAPQPQPASVKTARKFNPLSKLSAAAGAATSTSSNSNAIAASAGLAVATSAPHHLQQDDAPQIHTTAFTLVRFSTGQVLKEEFLVSWCDLVPHELVELYASSPIPGPATSSSSTNASLLVGFAGAVHLAKALMGPLPPPASHDHKEKKSGQQQQHQLRIPTQFTLTALPRHDLALYVQPYWEGSVRALRVVWRSEMPLPLPGAGAGAGAARGGVIAASAGGFGAGVGAGAQGPYGFSDYALGMTNLSSSMGGGTRMWVPDPQVPLFGGAGAGAGVGGYGGRDHDGSARDGYWYGRVKTKLEWREHWVVIRDEVINLCKTREDPTPTHRLPLSSLLSLRDASHLANSVRSKASYRSGPSSVSSRVRSKTSSHRPSERDRDHRRSTSAPRSSTSTAKDPRRQPREDEVGASTTPPVPGSSRTRGRTDVENDRYLRPPGLASTPASGSGLTEAERRAREAEREKQRERQREREKEREREREKERQRRRRREQEEKELEYLRRWDDIGILFGKKKDKEKNKGKGKGKEGERTRDKGKEKEKERGASSRHDKERERRDREKEKERKQGQSQGKPREEVDADEREREKEKQREKECERERERERERDRQRQRNSERERNKEKARQNERTYIPSSREEAEAPGMKIVCAKFKSTRPWERDELELKEKADREKVLKYTSTGPSLAGEPAPPVASEGDARILRSVGSEESGLSLHHTQPLNPPPRKASLPALFGLGRLGTAPSISMSSPATSSVAIHSGATAATASSSTMVSSSGPKFIGGLFGKSSGGGGASDKDGPVDKEERKREEKERKAREKEKETKALEKEREKEKKAQDKAKKKEETGDEEDYGVGSGLSWKLGKRRVGVRRDDRERVQKERGASLDVQPASAVASAPSGSTILQGMSPRQYHQHQEDLQSNFRSTSILTADTGSTFNDDDGTSSMHAQSFLINDDRPIAPSSIGRPKLTLSPIMDAAAADEQEPISAVTPHEALPLPPGLAPDEPQSDSNSSSLSLSSPVFAHNTDSGESGDEFDDEGRRLLQGGGKLRSRRAERGGYQYGAYQHHPRRMGREGGKGSMTDEKTESGKSRLTATAMKEEEGRVQGHGHELETRNKTDMEEVESESGRARGVYAQEHQHQHPPRQQQPSQHRRDERERERKRREDEPFNSILRIFHRYFSQPLRLTFVPSSITGLPTLSSMVTTHPQSQPESRSTSHSNLPTQPNSPTAAYPNSPIQTAFWSSTTLPVSSLASSSNTKITAATPGSDADDEDYGSSLANSSLHASRTQEVKPTHPSVLSLDTPRPKPIKNPSLSLSLSLPLAPALPYPEWRTEIVNRAWRHGMREAGRPLDLAQNGWRTEFEWVEEKRRERMVLRVDARQVGWGVGGVDEDEVVVEGVVGADADGEEEVAGKNWSASGLEEQRRMSQVSHVSTINAVRMNAAAGARSFNQPGEHTHSLPSTPLDVTEEWVDARESPSLDDHDGADADSAGGCAHDDYDPEPGYAYSYAYGHEDEEDALAQGMESLLEDGDSDEGERSETEWVAWLTDLPRQVEVRKHQALEAERRKEVEQENARAKKRVNVEKVDVTGEQSSSGGPQLSPMVFGNPFAEQQAQAQPEAQAEVQPRTSLSASLEPNVVIVEHTSTSTTPSRGAHQPTTQEERQFVIDSRRRFEPSARSYPQPPPALPPAASMLHSSSADMLPFGSRESLQLHRQHSHLMGIDSAAGRASIASTQPSSFSYTPAQVHVLSETRVRASSTGSSLPPRMRDRHRDRDVHRTPSRNTLSSPSSSDSLAVALPTRGAGARGGNEGFGAVVSPIDITLPSNSTRRGDHPISPVDSDFYGYGSGNQHTDAPSSSTTPPLATAHSNSHPRIVQTHRRTHSRSTSAAAASAVASLGPGGSGSGSVPSSPPCSPMPVGTSTPMHVPRSSLA</sequence>
<feature type="compositionally biased region" description="Gly residues" evidence="1">
    <location>
        <begin position="228"/>
        <end position="240"/>
    </location>
</feature>
<gene>
    <name evidence="2" type="ORF">GALMADRAFT_213424</name>
</gene>
<feature type="compositionally biased region" description="Low complexity" evidence="1">
    <location>
        <begin position="1245"/>
        <end position="1256"/>
    </location>
</feature>
<feature type="region of interest" description="Disordered" evidence="1">
    <location>
        <begin position="1037"/>
        <end position="1090"/>
    </location>
</feature>
<feature type="compositionally biased region" description="Gly residues" evidence="1">
    <location>
        <begin position="342"/>
        <end position="351"/>
    </location>
</feature>
<feature type="compositionally biased region" description="Low complexity" evidence="1">
    <location>
        <begin position="1099"/>
        <end position="1114"/>
    </location>
</feature>
<feature type="compositionally biased region" description="Basic and acidic residues" evidence="1">
    <location>
        <begin position="1926"/>
        <end position="1941"/>
    </location>
</feature>
<feature type="compositionally biased region" description="Polar residues" evidence="1">
    <location>
        <begin position="1274"/>
        <end position="1307"/>
    </location>
</feature>
<feature type="compositionally biased region" description="Basic and acidic residues" evidence="1">
    <location>
        <begin position="285"/>
        <end position="307"/>
    </location>
</feature>
<feature type="compositionally biased region" description="Low complexity" evidence="1">
    <location>
        <begin position="1119"/>
        <end position="1133"/>
    </location>
</feature>
<feature type="region of interest" description="Disordered" evidence="1">
    <location>
        <begin position="2176"/>
        <end position="2285"/>
    </location>
</feature>
<feature type="region of interest" description="Disordered" evidence="1">
    <location>
        <begin position="1119"/>
        <end position="1519"/>
    </location>
</feature>
<feature type="compositionally biased region" description="Polar residues" evidence="1">
    <location>
        <begin position="1554"/>
        <end position="1583"/>
    </location>
</feature>
<feature type="compositionally biased region" description="Basic and acidic residues" evidence="1">
    <location>
        <begin position="877"/>
        <end position="989"/>
    </location>
</feature>
<dbReference type="Proteomes" id="UP000027222">
    <property type="component" value="Unassembled WGS sequence"/>
</dbReference>
<feature type="compositionally biased region" description="Basic and acidic residues" evidence="1">
    <location>
        <begin position="1225"/>
        <end position="1239"/>
    </location>
</feature>